<dbReference type="NCBIfam" id="TIGR02605">
    <property type="entry name" value="CxxC_CxxC_SSSS"/>
    <property type="match status" value="1"/>
</dbReference>
<accession>A0ABX7Q546</accession>
<dbReference type="SMART" id="SM00834">
    <property type="entry name" value="CxxC_CXXC_SSSS"/>
    <property type="match status" value="1"/>
</dbReference>
<dbReference type="PANTHER" id="PTHR34404">
    <property type="entry name" value="REGULATORY PROTEIN, FMDB FAMILY"/>
    <property type="match status" value="1"/>
</dbReference>
<protein>
    <submittedName>
        <fullName evidence="2">Zinc ribbon domain-containing protein</fullName>
    </submittedName>
</protein>
<dbReference type="RefSeq" id="WP_207163812.1">
    <property type="nucleotide sequence ID" value="NZ_CP071382.1"/>
</dbReference>
<dbReference type="PANTHER" id="PTHR34404:SF1">
    <property type="entry name" value="REGULATORY PROTEIN, FMDB FAMILY"/>
    <property type="match status" value="1"/>
</dbReference>
<reference evidence="2 3" key="1">
    <citation type="submission" date="2021-03" db="EMBL/GenBank/DDBJ databases">
        <title>Geobacter metallireducens gen. nov. sp. nov., a microorganism capable of coupling the complete oxidation of organic compounds to the reduction of iron and other metals.</title>
        <authorList>
            <person name="Li Y."/>
        </authorList>
    </citation>
    <scope>NUCLEOTIDE SEQUENCE [LARGE SCALE GENOMIC DNA]</scope>
    <source>
        <strain evidence="2 3">Jerry-YX</strain>
    </source>
</reference>
<evidence type="ECO:0000313" key="3">
    <source>
        <dbReference type="Proteomes" id="UP000663651"/>
    </source>
</evidence>
<gene>
    <name evidence="2" type="ORF">JZM60_01635</name>
</gene>
<sequence length="67" mass="6787">MPIYEYQCMSCGEDFSRLQKMGAGEAETTCGHCGSSEVRRKISACAISGSNDGGAYAAGPACSIGGG</sequence>
<organism evidence="2 3">
    <name type="scientific">Geobacter benzoatilyticus</name>
    <dbReference type="NCBI Taxonomy" id="2815309"/>
    <lineage>
        <taxon>Bacteria</taxon>
        <taxon>Pseudomonadati</taxon>
        <taxon>Thermodesulfobacteriota</taxon>
        <taxon>Desulfuromonadia</taxon>
        <taxon>Geobacterales</taxon>
        <taxon>Geobacteraceae</taxon>
        <taxon>Geobacter</taxon>
    </lineage>
</organism>
<proteinExistence type="predicted"/>
<evidence type="ECO:0000313" key="2">
    <source>
        <dbReference type="EMBL" id="QSV46023.1"/>
    </source>
</evidence>
<feature type="domain" description="Putative regulatory protein FmdB zinc ribbon" evidence="1">
    <location>
        <begin position="1"/>
        <end position="43"/>
    </location>
</feature>
<name>A0ABX7Q546_9BACT</name>
<evidence type="ECO:0000259" key="1">
    <source>
        <dbReference type="SMART" id="SM00834"/>
    </source>
</evidence>
<dbReference type="EMBL" id="CP071382">
    <property type="protein sequence ID" value="QSV46023.1"/>
    <property type="molecule type" value="Genomic_DNA"/>
</dbReference>
<dbReference type="Proteomes" id="UP000663651">
    <property type="component" value="Chromosome"/>
</dbReference>
<keyword evidence="3" id="KW-1185">Reference proteome</keyword>
<dbReference type="InterPro" id="IPR013429">
    <property type="entry name" value="Regulatory_FmdB_Zinc_ribbon"/>
</dbReference>
<dbReference type="Pfam" id="PF09723">
    <property type="entry name" value="Zn_ribbon_8"/>
    <property type="match status" value="1"/>
</dbReference>